<proteinExistence type="predicted"/>
<dbReference type="EMBL" id="MU118270">
    <property type="protein sequence ID" value="KAF9643178.1"/>
    <property type="molecule type" value="Genomic_DNA"/>
</dbReference>
<dbReference type="Proteomes" id="UP000886501">
    <property type="component" value="Unassembled WGS sequence"/>
</dbReference>
<gene>
    <name evidence="1" type="ORF">BDM02DRAFT_3192086</name>
</gene>
<name>A0ACB6Z1N8_THEGA</name>
<keyword evidence="2" id="KW-1185">Reference proteome</keyword>
<reference evidence="1" key="2">
    <citation type="journal article" date="2020" name="Nat. Commun.">
        <title>Large-scale genome sequencing of mycorrhizal fungi provides insights into the early evolution of symbiotic traits.</title>
        <authorList>
            <person name="Miyauchi S."/>
            <person name="Kiss E."/>
            <person name="Kuo A."/>
            <person name="Drula E."/>
            <person name="Kohler A."/>
            <person name="Sanchez-Garcia M."/>
            <person name="Morin E."/>
            <person name="Andreopoulos B."/>
            <person name="Barry K.W."/>
            <person name="Bonito G."/>
            <person name="Buee M."/>
            <person name="Carver A."/>
            <person name="Chen C."/>
            <person name="Cichocki N."/>
            <person name="Clum A."/>
            <person name="Culley D."/>
            <person name="Crous P.W."/>
            <person name="Fauchery L."/>
            <person name="Girlanda M."/>
            <person name="Hayes R.D."/>
            <person name="Keri Z."/>
            <person name="LaButti K."/>
            <person name="Lipzen A."/>
            <person name="Lombard V."/>
            <person name="Magnuson J."/>
            <person name="Maillard F."/>
            <person name="Murat C."/>
            <person name="Nolan M."/>
            <person name="Ohm R.A."/>
            <person name="Pangilinan J."/>
            <person name="Pereira M.F."/>
            <person name="Perotto S."/>
            <person name="Peter M."/>
            <person name="Pfister S."/>
            <person name="Riley R."/>
            <person name="Sitrit Y."/>
            <person name="Stielow J.B."/>
            <person name="Szollosi G."/>
            <person name="Zifcakova L."/>
            <person name="Stursova M."/>
            <person name="Spatafora J.W."/>
            <person name="Tedersoo L."/>
            <person name="Vaario L.M."/>
            <person name="Yamada A."/>
            <person name="Yan M."/>
            <person name="Wang P."/>
            <person name="Xu J."/>
            <person name="Bruns T."/>
            <person name="Baldrian P."/>
            <person name="Vilgalys R."/>
            <person name="Dunand C."/>
            <person name="Henrissat B."/>
            <person name="Grigoriev I.V."/>
            <person name="Hibbett D."/>
            <person name="Nagy L.G."/>
            <person name="Martin F.M."/>
        </authorList>
    </citation>
    <scope>NUCLEOTIDE SEQUENCE</scope>
    <source>
        <strain evidence="1">P2</strain>
    </source>
</reference>
<protein>
    <submittedName>
        <fullName evidence="1">Uncharacterized protein</fullName>
    </submittedName>
</protein>
<evidence type="ECO:0000313" key="1">
    <source>
        <dbReference type="EMBL" id="KAF9643178.1"/>
    </source>
</evidence>
<sequence>MSLTREQLQTQSLGVRGYQMLSVMRVVTMMPNSMVSAHLLSSDHMGGELQLVFPISQEEFDSLLSGELEAEVRLVVTQDVVWGGVEDDGDALDFSAKI</sequence>
<evidence type="ECO:0000313" key="2">
    <source>
        <dbReference type="Proteomes" id="UP000886501"/>
    </source>
</evidence>
<comment type="caution">
    <text evidence="1">The sequence shown here is derived from an EMBL/GenBank/DDBJ whole genome shotgun (WGS) entry which is preliminary data.</text>
</comment>
<organism evidence="1 2">
    <name type="scientific">Thelephora ganbajun</name>
    <name type="common">Ganba fungus</name>
    <dbReference type="NCBI Taxonomy" id="370292"/>
    <lineage>
        <taxon>Eukaryota</taxon>
        <taxon>Fungi</taxon>
        <taxon>Dikarya</taxon>
        <taxon>Basidiomycota</taxon>
        <taxon>Agaricomycotina</taxon>
        <taxon>Agaricomycetes</taxon>
        <taxon>Thelephorales</taxon>
        <taxon>Thelephoraceae</taxon>
        <taxon>Thelephora</taxon>
    </lineage>
</organism>
<reference evidence="1" key="1">
    <citation type="submission" date="2019-10" db="EMBL/GenBank/DDBJ databases">
        <authorList>
            <consortium name="DOE Joint Genome Institute"/>
            <person name="Kuo A."/>
            <person name="Miyauchi S."/>
            <person name="Kiss E."/>
            <person name="Drula E."/>
            <person name="Kohler A."/>
            <person name="Sanchez-Garcia M."/>
            <person name="Andreopoulos B."/>
            <person name="Barry K.W."/>
            <person name="Bonito G."/>
            <person name="Buee M."/>
            <person name="Carver A."/>
            <person name="Chen C."/>
            <person name="Cichocki N."/>
            <person name="Clum A."/>
            <person name="Culley D."/>
            <person name="Crous P.W."/>
            <person name="Fauchery L."/>
            <person name="Girlanda M."/>
            <person name="Hayes R."/>
            <person name="Keri Z."/>
            <person name="Labutti K."/>
            <person name="Lipzen A."/>
            <person name="Lombard V."/>
            <person name="Magnuson J."/>
            <person name="Maillard F."/>
            <person name="Morin E."/>
            <person name="Murat C."/>
            <person name="Nolan M."/>
            <person name="Ohm R."/>
            <person name="Pangilinan J."/>
            <person name="Pereira M."/>
            <person name="Perotto S."/>
            <person name="Peter M."/>
            <person name="Riley R."/>
            <person name="Sitrit Y."/>
            <person name="Stielow B."/>
            <person name="Szollosi G."/>
            <person name="Zifcakova L."/>
            <person name="Stursova M."/>
            <person name="Spatafora J.W."/>
            <person name="Tedersoo L."/>
            <person name="Vaario L.-M."/>
            <person name="Yamada A."/>
            <person name="Yan M."/>
            <person name="Wang P."/>
            <person name="Xu J."/>
            <person name="Bruns T."/>
            <person name="Baldrian P."/>
            <person name="Vilgalys R."/>
            <person name="Henrissat B."/>
            <person name="Grigoriev I.V."/>
            <person name="Hibbett D."/>
            <person name="Nagy L.G."/>
            <person name="Martin F.M."/>
        </authorList>
    </citation>
    <scope>NUCLEOTIDE SEQUENCE</scope>
    <source>
        <strain evidence="1">P2</strain>
    </source>
</reference>
<accession>A0ACB6Z1N8</accession>